<keyword evidence="8" id="KW-0805">Transcription regulation</keyword>
<evidence type="ECO:0000256" key="4">
    <source>
        <dbReference type="ARBA" id="ARBA00022723"/>
    </source>
</evidence>
<keyword evidence="11" id="KW-0539">Nucleus</keyword>
<dbReference type="Gene3D" id="3.30.160.60">
    <property type="entry name" value="Classic Zinc Finger"/>
    <property type="match status" value="15"/>
</dbReference>
<dbReference type="SUPFAM" id="SSF57667">
    <property type="entry name" value="beta-beta-alpha zinc fingers"/>
    <property type="match status" value="10"/>
</dbReference>
<keyword evidence="5" id="KW-0677">Repeat</keyword>
<evidence type="ECO:0000256" key="12">
    <source>
        <dbReference type="PROSITE-ProRule" id="PRU00042"/>
    </source>
</evidence>
<dbReference type="Pfam" id="PF13912">
    <property type="entry name" value="zf-C2H2_6"/>
    <property type="match status" value="3"/>
</dbReference>
<comment type="subcellular location">
    <subcellularLocation>
        <location evidence="2">Nucleus</location>
    </subcellularLocation>
</comment>
<dbReference type="GeneID" id="100890848"/>
<accession>A0A7M7HQI8</accession>
<dbReference type="FunFam" id="3.30.160.60:FF:000446">
    <property type="entry name" value="Zinc finger protein"/>
    <property type="match status" value="2"/>
</dbReference>
<dbReference type="GO" id="GO:0006357">
    <property type="term" value="P:regulation of transcription by RNA polymerase II"/>
    <property type="evidence" value="ECO:0000318"/>
    <property type="project" value="GO_Central"/>
</dbReference>
<feature type="domain" description="C2H2-type" evidence="14">
    <location>
        <begin position="227"/>
        <end position="254"/>
    </location>
</feature>
<feature type="domain" description="C2H2-type" evidence="14">
    <location>
        <begin position="651"/>
        <end position="678"/>
    </location>
</feature>
<evidence type="ECO:0000256" key="5">
    <source>
        <dbReference type="ARBA" id="ARBA00022737"/>
    </source>
</evidence>
<dbReference type="AlphaFoldDB" id="A0A7M7HQI8"/>
<feature type="compositionally biased region" description="Basic and acidic residues" evidence="13">
    <location>
        <begin position="118"/>
        <end position="136"/>
    </location>
</feature>
<feature type="domain" description="C2H2-type" evidence="14">
    <location>
        <begin position="567"/>
        <end position="594"/>
    </location>
</feature>
<keyword evidence="7" id="KW-0862">Zinc</keyword>
<evidence type="ECO:0000313" key="16">
    <source>
        <dbReference type="Proteomes" id="UP000007110"/>
    </source>
</evidence>
<feature type="domain" description="C2H2-type" evidence="14">
    <location>
        <begin position="595"/>
        <end position="622"/>
    </location>
</feature>
<reference evidence="16" key="1">
    <citation type="submission" date="2015-02" db="EMBL/GenBank/DDBJ databases">
        <title>Genome sequencing for Strongylocentrotus purpuratus.</title>
        <authorList>
            <person name="Murali S."/>
            <person name="Liu Y."/>
            <person name="Vee V."/>
            <person name="English A."/>
            <person name="Wang M."/>
            <person name="Skinner E."/>
            <person name="Han Y."/>
            <person name="Muzny D.M."/>
            <person name="Worley K.C."/>
            <person name="Gibbs R.A."/>
        </authorList>
    </citation>
    <scope>NUCLEOTIDE SEQUENCE</scope>
</reference>
<dbReference type="GO" id="GO:0005634">
    <property type="term" value="C:nucleus"/>
    <property type="evidence" value="ECO:0000318"/>
    <property type="project" value="GO_Central"/>
</dbReference>
<evidence type="ECO:0000256" key="10">
    <source>
        <dbReference type="ARBA" id="ARBA00023163"/>
    </source>
</evidence>
<feature type="domain" description="C2H2-type" evidence="14">
    <location>
        <begin position="199"/>
        <end position="226"/>
    </location>
</feature>
<feature type="domain" description="C2H2-type" evidence="14">
    <location>
        <begin position="623"/>
        <end position="650"/>
    </location>
</feature>
<feature type="compositionally biased region" description="Basic and acidic residues" evidence="13">
    <location>
        <begin position="1"/>
        <end position="25"/>
    </location>
</feature>
<dbReference type="GO" id="GO:0003677">
    <property type="term" value="F:DNA binding"/>
    <property type="evidence" value="ECO:0007669"/>
    <property type="project" value="UniProtKB-KW"/>
</dbReference>
<dbReference type="EnsemblMetazoa" id="XM_030972556">
    <property type="protein sequence ID" value="XP_030828416"/>
    <property type="gene ID" value="LOC100890848"/>
</dbReference>
<keyword evidence="6 12" id="KW-0863">Zinc-finger</keyword>
<evidence type="ECO:0000256" key="13">
    <source>
        <dbReference type="SAM" id="MobiDB-lite"/>
    </source>
</evidence>
<keyword evidence="16" id="KW-1185">Reference proteome</keyword>
<organism evidence="15 16">
    <name type="scientific">Strongylocentrotus purpuratus</name>
    <name type="common">Purple sea urchin</name>
    <dbReference type="NCBI Taxonomy" id="7668"/>
    <lineage>
        <taxon>Eukaryota</taxon>
        <taxon>Metazoa</taxon>
        <taxon>Echinodermata</taxon>
        <taxon>Eleutherozoa</taxon>
        <taxon>Echinozoa</taxon>
        <taxon>Echinoidea</taxon>
        <taxon>Euechinoidea</taxon>
        <taxon>Echinacea</taxon>
        <taxon>Camarodonta</taxon>
        <taxon>Echinidea</taxon>
        <taxon>Strongylocentrotidae</taxon>
        <taxon>Strongylocentrotus</taxon>
    </lineage>
</organism>
<dbReference type="PANTHER" id="PTHR24384">
    <property type="entry name" value="FINGER PUTATIVE TRANSCRIPTION FACTOR FAMILY-RELATED"/>
    <property type="match status" value="1"/>
</dbReference>
<feature type="domain" description="C2H2-type" evidence="14">
    <location>
        <begin position="347"/>
        <end position="374"/>
    </location>
</feature>
<name>A0A7M7HQI8_STRPU</name>
<feature type="region of interest" description="Disordered" evidence="13">
    <location>
        <begin position="105"/>
        <end position="136"/>
    </location>
</feature>
<feature type="domain" description="C2H2-type" evidence="14">
    <location>
        <begin position="795"/>
        <end position="823"/>
    </location>
</feature>
<dbReference type="EnsemblMetazoa" id="XM_030972555">
    <property type="protein sequence ID" value="XP_030828415"/>
    <property type="gene ID" value="LOC100890848"/>
</dbReference>
<protein>
    <recommendedName>
        <fullName evidence="14">C2H2-type domain-containing protein</fullName>
    </recommendedName>
</protein>
<feature type="domain" description="C2H2-type" evidence="14">
    <location>
        <begin position="509"/>
        <end position="536"/>
    </location>
</feature>
<dbReference type="RefSeq" id="XP_011683421.2">
    <property type="nucleotide sequence ID" value="XM_011685119.2"/>
</dbReference>
<feature type="domain" description="C2H2-type" evidence="14">
    <location>
        <begin position="143"/>
        <end position="170"/>
    </location>
</feature>
<dbReference type="Pfam" id="PF00096">
    <property type="entry name" value="zf-C2H2"/>
    <property type="match status" value="8"/>
</dbReference>
<feature type="domain" description="C2H2-type" evidence="14">
    <location>
        <begin position="479"/>
        <end position="508"/>
    </location>
</feature>
<dbReference type="PANTHER" id="PTHR24384:SF189">
    <property type="entry name" value="C2H2-TYPE DOMAIN-CONTAINING PROTEIN-RELATED"/>
    <property type="match status" value="1"/>
</dbReference>
<dbReference type="InterPro" id="IPR036236">
    <property type="entry name" value="Znf_C2H2_sf"/>
</dbReference>
<feature type="domain" description="C2H2-type" evidence="14">
    <location>
        <begin position="711"/>
        <end position="739"/>
    </location>
</feature>
<comment type="similarity">
    <text evidence="3">Belongs to the krueppel C2H2-type zinc-finger protein family.</text>
</comment>
<keyword evidence="4" id="KW-0479">Metal-binding</keyword>
<dbReference type="Pfam" id="PF12874">
    <property type="entry name" value="zf-met"/>
    <property type="match status" value="1"/>
</dbReference>
<dbReference type="FunFam" id="3.30.160.60:FF:000167">
    <property type="entry name" value="Zinc finger protein 521"/>
    <property type="match status" value="1"/>
</dbReference>
<comment type="function">
    <text evidence="1">May be involved in transcriptional regulation.</text>
</comment>
<dbReference type="Proteomes" id="UP000007110">
    <property type="component" value="Unassembled WGS sequence"/>
</dbReference>
<dbReference type="SMART" id="SM00355">
    <property type="entry name" value="ZnF_C2H2"/>
    <property type="match status" value="20"/>
</dbReference>
<evidence type="ECO:0000256" key="8">
    <source>
        <dbReference type="ARBA" id="ARBA00023015"/>
    </source>
</evidence>
<dbReference type="GO" id="GO:0008270">
    <property type="term" value="F:zinc ion binding"/>
    <property type="evidence" value="ECO:0007669"/>
    <property type="project" value="UniProtKB-KW"/>
</dbReference>
<dbReference type="PROSITE" id="PS00028">
    <property type="entry name" value="ZINC_FINGER_C2H2_1"/>
    <property type="match status" value="15"/>
</dbReference>
<feature type="domain" description="C2H2-type" evidence="14">
    <location>
        <begin position="375"/>
        <end position="404"/>
    </location>
</feature>
<feature type="domain" description="C2H2-type" evidence="14">
    <location>
        <begin position="767"/>
        <end position="794"/>
    </location>
</feature>
<evidence type="ECO:0000256" key="1">
    <source>
        <dbReference type="ARBA" id="ARBA00003767"/>
    </source>
</evidence>
<evidence type="ECO:0000256" key="3">
    <source>
        <dbReference type="ARBA" id="ARBA00006991"/>
    </source>
</evidence>
<feature type="domain" description="C2H2-type" evidence="14">
    <location>
        <begin position="254"/>
        <end position="281"/>
    </location>
</feature>
<dbReference type="InterPro" id="IPR013087">
    <property type="entry name" value="Znf_C2H2_type"/>
</dbReference>
<feature type="domain" description="C2H2-type" evidence="14">
    <location>
        <begin position="679"/>
        <end position="702"/>
    </location>
</feature>
<feature type="domain" description="C2H2-type" evidence="14">
    <location>
        <begin position="824"/>
        <end position="851"/>
    </location>
</feature>
<dbReference type="RefSeq" id="XP_030828416.1">
    <property type="nucleotide sequence ID" value="XM_030972556.1"/>
</dbReference>
<evidence type="ECO:0000256" key="2">
    <source>
        <dbReference type="ARBA" id="ARBA00004123"/>
    </source>
</evidence>
<evidence type="ECO:0000313" key="15">
    <source>
        <dbReference type="EnsemblMetazoa" id="XP_011683421"/>
    </source>
</evidence>
<feature type="domain" description="C2H2-type" evidence="14">
    <location>
        <begin position="537"/>
        <end position="566"/>
    </location>
</feature>
<sequence>MNKDTSSRSSQRSDRKLPARYRDDSIEVTTNVLQRTSTISQSGKSQGKEYASAHESINDISSSKNPENSHNSEVLSKRVLKVKCKTDVVRCDDVSVKRILSGNGAVKLQPKQNRKPKSKEEIGTTRDEDLSSKMDSKTTKKVLRCETCCRTFTRQSSLQRHVQAATCWKRLAAEADMGEENRDTGEQMLEGAHPRKGRIVCKICENSFVDKYTFLVHRRTHTGERPYHCTLCDKKFSQRSTLQFHVDTHSGQKHECSICGYKFTQARSLKRHMYFHTGNKEMKRNLVNRDFHKILVEVEKPERKEFELCDKEKVVMEMYECEFCKKYFKRVAELRVHLRVHTNERPFSCTTCGKSFKQLCHLNGHQKTHEKSETFSCADCGSQFTRAKSLQRHQAFKMCSGGKVLCRKRGRPQKIIIIDQEHDEGKMEATDEVNIHVDVTDGTTAHQVLENVYECANDIKSSEDRSESLGNGPIGNTDGQCEQELCGKALVGMNNFMPHKRTHGTKKAFTCNVCSKNFRLLNCLNEHLKTHSQDKPYSCENCNKRFKTLRCLLNHAGRNCCTGRRPFICDTCGKSYMYSRYLKTHRCHNTPVKVYSCSDCGRMYRRRDRLIEHMRIHTGERPFICNECDKTFAKIANFRLHQRVHTGEKKYECSHCRKRFAHNSTLRYHESTHKTEKAFPCDQCHRQFPRLKALQTHKQVAHNHGVTGNRYLCANCGKVYQHLKRLLKHHCEATSGKRFLCGVCFKHFDREKQLEIHMRVHTGEKPFKCEKCEKGFSQSGGLKDHMVCHNRVKKFQCDLCDVKFLRMKSLRKHKLIIHTGVEPQICKLCGATFKYYKALKKHEAVHETEQKTFTDILEDIEQAINSASTQVEKSNEAAVVQEVSEVDHMDQVAEVVIQDDGTCQEVIITDHPGDGHVFHLLQDPEQLEIDQSIHEIQIQAQLEEEEESTHQVLTSDVASVDHHEEVVSAP</sequence>
<dbReference type="FunFam" id="3.30.160.60:FF:000671">
    <property type="entry name" value="Zinc finger protein 26"/>
    <property type="match status" value="1"/>
</dbReference>
<reference evidence="15" key="2">
    <citation type="submission" date="2021-01" db="UniProtKB">
        <authorList>
            <consortium name="EnsemblMetazoa"/>
        </authorList>
    </citation>
    <scope>IDENTIFICATION</scope>
</reference>
<dbReference type="FunFam" id="3.30.160.60:FF:000100">
    <property type="entry name" value="Zinc finger 45-like"/>
    <property type="match status" value="1"/>
</dbReference>
<evidence type="ECO:0000259" key="14">
    <source>
        <dbReference type="PROSITE" id="PS50157"/>
    </source>
</evidence>
<feature type="domain" description="C2H2-type" evidence="14">
    <location>
        <begin position="739"/>
        <end position="766"/>
    </location>
</feature>
<dbReference type="FunFam" id="3.30.160.60:FF:002355">
    <property type="entry name" value="Zinc finger protein 623"/>
    <property type="match status" value="1"/>
</dbReference>
<dbReference type="FunFam" id="3.30.160.60:FF:004107">
    <property type="match status" value="1"/>
</dbReference>
<keyword evidence="10" id="KW-0804">Transcription</keyword>
<evidence type="ECO:0000256" key="6">
    <source>
        <dbReference type="ARBA" id="ARBA00022771"/>
    </source>
</evidence>
<feature type="domain" description="C2H2-type" evidence="14">
    <location>
        <begin position="319"/>
        <end position="346"/>
    </location>
</feature>
<dbReference type="FunFam" id="3.30.160.60:FF:003015">
    <property type="entry name" value="Si:dkey-111k8.3"/>
    <property type="match status" value="1"/>
</dbReference>
<evidence type="ECO:0000256" key="7">
    <source>
        <dbReference type="ARBA" id="ARBA00022833"/>
    </source>
</evidence>
<proteinExistence type="inferred from homology"/>
<evidence type="ECO:0000256" key="9">
    <source>
        <dbReference type="ARBA" id="ARBA00023125"/>
    </source>
</evidence>
<feature type="region of interest" description="Disordered" evidence="13">
    <location>
        <begin position="1"/>
        <end position="72"/>
    </location>
</feature>
<dbReference type="KEGG" id="spu:100890848"/>
<dbReference type="FunFam" id="3.30.160.60:FF:000624">
    <property type="entry name" value="zinc finger protein 697"/>
    <property type="match status" value="1"/>
</dbReference>
<dbReference type="InterPro" id="IPR050752">
    <property type="entry name" value="C2H2-ZF_domain"/>
</dbReference>
<dbReference type="RefSeq" id="XP_030828415.1">
    <property type="nucleotide sequence ID" value="XM_030972555.1"/>
</dbReference>
<dbReference type="OrthoDB" id="6077919at2759"/>
<keyword evidence="9" id="KW-0238">DNA-binding</keyword>
<feature type="compositionally biased region" description="Polar residues" evidence="13">
    <location>
        <begin position="58"/>
        <end position="72"/>
    </location>
</feature>
<dbReference type="PROSITE" id="PS50157">
    <property type="entry name" value="ZINC_FINGER_C2H2_2"/>
    <property type="match status" value="20"/>
</dbReference>
<dbReference type="EnsemblMetazoa" id="XM_011685119">
    <property type="protein sequence ID" value="XP_011683421"/>
    <property type="gene ID" value="LOC100890848"/>
</dbReference>
<feature type="compositionally biased region" description="Polar residues" evidence="13">
    <location>
        <begin position="27"/>
        <end position="45"/>
    </location>
</feature>
<dbReference type="InParanoid" id="A0A7M7HQI8"/>
<evidence type="ECO:0000256" key="11">
    <source>
        <dbReference type="ARBA" id="ARBA00023242"/>
    </source>
</evidence>
<dbReference type="FunFam" id="3.30.160.60:FF:000478">
    <property type="entry name" value="Zinc finger protein 133"/>
    <property type="match status" value="1"/>
</dbReference>